<evidence type="ECO:0000313" key="2">
    <source>
        <dbReference type="EMBL" id="QOW21963.1"/>
    </source>
</evidence>
<dbReference type="EMBL" id="CP063657">
    <property type="protein sequence ID" value="QOW21963.1"/>
    <property type="molecule type" value="Genomic_DNA"/>
</dbReference>
<sequence length="573" mass="58499">MTHHVSVLALSLALAASPHAAASPADDDTNVAPLPDGGRFGAGVHRFSASVIDGGDFVRTADGIEPASVEIRGRDGLVIDGGTFRTAHPVDLTRGVELGRGKSISLYNKTHPEASGAGASRAPRAGYQLYTAAQVSEFFANGDAERIRSAFTSADANDVPPEPLTEMAVLAALGAASSVMRARDQSAWKLTADSGDLVVNDGVLDFNSLNQNLIAARDGKLVWNGGDLSSRGGGGETTLQGTRGIELLGGSISSAGAVNGTVSPIYYDPRQRLDRDRWTLGKYLALVTDGDIDIGSAGTPGPAIRVSDGMVQIMRASKPSGDGATRPPAPSVNLRSGSISLHGEHRSTLLALGADVTTVIGGGTLSVSSSQSLIDTPTESPSMWNMQTVLEDGTINLDNGQLIGADSAIKGGVVNLTGLSAIYSPMGALTISGGAINVDPQSFIGAIKGDSKARSPYPTAQQDMVIDGGTLNFRIVAPEPGEPLVVGTHIGGIFAGDNNPAKKSEPTLTIGKGTRIIVDTGNLLAGSYRIADFASVDDGDGTLAIAAAVPVHDPTGAVIGSLATDGSLALQLN</sequence>
<evidence type="ECO:0000313" key="3">
    <source>
        <dbReference type="Proteomes" id="UP000593932"/>
    </source>
</evidence>
<keyword evidence="3" id="KW-1185">Reference proteome</keyword>
<evidence type="ECO:0000256" key="1">
    <source>
        <dbReference type="SAM" id="SignalP"/>
    </source>
</evidence>
<protein>
    <submittedName>
        <fullName evidence="2">Uncharacterized protein</fullName>
    </submittedName>
</protein>
<dbReference type="RefSeq" id="WP_194034514.1">
    <property type="nucleotide sequence ID" value="NZ_CP063657.1"/>
</dbReference>
<organism evidence="2 3">
    <name type="scientific">Novilysobacter avium</name>
    <dbReference type="NCBI Taxonomy" id="2781023"/>
    <lineage>
        <taxon>Bacteria</taxon>
        <taxon>Pseudomonadati</taxon>
        <taxon>Pseudomonadota</taxon>
        <taxon>Gammaproteobacteria</taxon>
        <taxon>Lysobacterales</taxon>
        <taxon>Lysobacteraceae</taxon>
        <taxon>Novilysobacter</taxon>
    </lineage>
</organism>
<feature type="signal peptide" evidence="1">
    <location>
        <begin position="1"/>
        <end position="20"/>
    </location>
</feature>
<reference evidence="2 3" key="1">
    <citation type="submission" date="2020-10" db="EMBL/GenBank/DDBJ databases">
        <title>complete genome sequencing of Lysobacter sp. H23M41.</title>
        <authorList>
            <person name="Bae J.-W."/>
            <person name="Lee S.-Y."/>
        </authorList>
    </citation>
    <scope>NUCLEOTIDE SEQUENCE [LARGE SCALE GENOMIC DNA]</scope>
    <source>
        <strain evidence="2 3">H23M41</strain>
    </source>
</reference>
<keyword evidence="1" id="KW-0732">Signal</keyword>
<gene>
    <name evidence="2" type="ORF">INQ42_12285</name>
</gene>
<name>A0A7S6ZUC8_9GAMM</name>
<proteinExistence type="predicted"/>
<feature type="chain" id="PRO_5047197406" evidence="1">
    <location>
        <begin position="21"/>
        <end position="573"/>
    </location>
</feature>
<dbReference type="Proteomes" id="UP000593932">
    <property type="component" value="Chromosome"/>
</dbReference>
<accession>A0A7S6ZUC8</accession>